<evidence type="ECO:0000313" key="4">
    <source>
        <dbReference type="Proteomes" id="UP000265140"/>
    </source>
</evidence>
<feature type="compositionally biased region" description="Low complexity" evidence="2">
    <location>
        <begin position="993"/>
        <end position="1007"/>
    </location>
</feature>
<accession>A0A3P8X8D3</accession>
<dbReference type="PANTHER" id="PTHR22028">
    <property type="entry name" value="SFI1 SPINDLE BODY DOMAIN-CONTAINING PROTEIN-RELATED"/>
    <property type="match status" value="1"/>
</dbReference>
<proteinExistence type="predicted"/>
<dbReference type="Ensembl" id="ENSELUT00000018574.3">
    <property type="protein sequence ID" value="ENSELUP00000000725.2"/>
    <property type="gene ID" value="ENSELUG00000002294.3"/>
</dbReference>
<feature type="compositionally biased region" description="Polar residues" evidence="2">
    <location>
        <begin position="978"/>
        <end position="988"/>
    </location>
</feature>
<evidence type="ECO:0000313" key="3">
    <source>
        <dbReference type="Ensembl" id="ENSELUP00000000725.2"/>
    </source>
</evidence>
<keyword evidence="1" id="KW-0175">Coiled coil</keyword>
<dbReference type="RefSeq" id="XP_010879340.2">
    <property type="nucleotide sequence ID" value="XM_010881038.5"/>
</dbReference>
<reference evidence="3" key="4">
    <citation type="submission" date="2025-09" db="UniProtKB">
        <authorList>
            <consortium name="Ensembl"/>
        </authorList>
    </citation>
    <scope>IDENTIFICATION</scope>
</reference>
<organism evidence="3 4">
    <name type="scientific">Esox lucius</name>
    <name type="common">Northern pike</name>
    <dbReference type="NCBI Taxonomy" id="8010"/>
    <lineage>
        <taxon>Eukaryota</taxon>
        <taxon>Metazoa</taxon>
        <taxon>Chordata</taxon>
        <taxon>Craniata</taxon>
        <taxon>Vertebrata</taxon>
        <taxon>Euteleostomi</taxon>
        <taxon>Actinopterygii</taxon>
        <taxon>Neopterygii</taxon>
        <taxon>Teleostei</taxon>
        <taxon>Protacanthopterygii</taxon>
        <taxon>Esociformes</taxon>
        <taxon>Esocidae</taxon>
        <taxon>Esox</taxon>
    </lineage>
</organism>
<dbReference type="GO" id="GO:0019902">
    <property type="term" value="F:phosphatase binding"/>
    <property type="evidence" value="ECO:0007669"/>
    <property type="project" value="TreeGrafter"/>
</dbReference>
<keyword evidence="4" id="KW-1185">Reference proteome</keyword>
<dbReference type="GeneID" id="105016894"/>
<reference evidence="3" key="2">
    <citation type="submission" date="2020-02" db="EMBL/GenBank/DDBJ databases">
        <title>Esox lucius (northern pike) genome, fEsoLuc1, primary haplotype.</title>
        <authorList>
            <person name="Myers G."/>
            <person name="Karagic N."/>
            <person name="Meyer A."/>
            <person name="Pippel M."/>
            <person name="Reichard M."/>
            <person name="Winkler S."/>
            <person name="Tracey A."/>
            <person name="Sims Y."/>
            <person name="Howe K."/>
            <person name="Rhie A."/>
            <person name="Formenti G."/>
            <person name="Durbin R."/>
            <person name="Fedrigo O."/>
            <person name="Jarvis E.D."/>
        </authorList>
    </citation>
    <scope>NUCLEOTIDE SEQUENCE [LARGE SCALE GENOMIC DNA]</scope>
</reference>
<name>A0A3P8X8D3_ESOLU</name>
<dbReference type="GeneTree" id="ENSGT00940000166668"/>
<reference evidence="3" key="3">
    <citation type="submission" date="2025-08" db="UniProtKB">
        <authorList>
            <consortium name="Ensembl"/>
        </authorList>
    </citation>
    <scope>IDENTIFICATION</scope>
</reference>
<dbReference type="PANTHER" id="PTHR22028:SF4">
    <property type="entry name" value="PROTEIN SFI1 HOMOLOG"/>
    <property type="match status" value="1"/>
</dbReference>
<protein>
    <recommendedName>
        <fullName evidence="5">Sfi1 spindle body domain-containing protein</fullName>
    </recommendedName>
</protein>
<dbReference type="OrthoDB" id="195843at2759"/>
<dbReference type="InParanoid" id="A0A3P8X8D3"/>
<feature type="compositionally biased region" description="Basic and acidic residues" evidence="2">
    <location>
        <begin position="959"/>
        <end position="972"/>
    </location>
</feature>
<dbReference type="Bgee" id="ENSELUG00000002294">
    <property type="expression patterns" value="Expressed in testis and 13 other cell types or tissues"/>
</dbReference>
<dbReference type="Proteomes" id="UP000265140">
    <property type="component" value="Chromosome 17"/>
</dbReference>
<dbReference type="AlphaFoldDB" id="A0A3P8X8D3"/>
<dbReference type="InterPro" id="IPR052270">
    <property type="entry name" value="CACF_protein"/>
</dbReference>
<gene>
    <name evidence="3" type="primary">SFI1</name>
</gene>
<evidence type="ECO:0000256" key="2">
    <source>
        <dbReference type="SAM" id="MobiDB-lite"/>
    </source>
</evidence>
<feature type="coiled-coil region" evidence="1">
    <location>
        <begin position="1107"/>
        <end position="1134"/>
    </location>
</feature>
<evidence type="ECO:0000256" key="1">
    <source>
        <dbReference type="SAM" id="Coils"/>
    </source>
</evidence>
<evidence type="ECO:0008006" key="5">
    <source>
        <dbReference type="Google" id="ProtNLM"/>
    </source>
</evidence>
<feature type="region of interest" description="Disordered" evidence="2">
    <location>
        <begin position="951"/>
        <end position="1051"/>
    </location>
</feature>
<reference evidence="4" key="1">
    <citation type="journal article" date="2014" name="PLoS ONE">
        <title>The genome and linkage map of the northern pike (Esox lucius): conserved synteny revealed between the salmonid sister group and the Neoteleostei.</title>
        <authorList>
            <person name="Rondeau E.B."/>
            <person name="Minkley D.R."/>
            <person name="Leong J.S."/>
            <person name="Messmer A.M."/>
            <person name="Jantzen J.R."/>
            <person name="von Schalburg K.R."/>
            <person name="Lemon C."/>
            <person name="Bird N.H."/>
            <person name="Koop B.F."/>
        </authorList>
    </citation>
    <scope>NUCLEOTIDE SEQUENCE</scope>
</reference>
<dbReference type="STRING" id="8010.ENSELUP00000000725"/>
<sequence length="1162" mass="138032">MTSRGRVTRKRNIAVSCRTPHNVISNYRVGYTWNRGGRLKELRVRHIARKFLKLWIQKTFGRVHPYKARSHNRRVVLQRTLGAWKDEWWTVRREWSLTVRAECHYRYYLYNQVFRGWQTFVSLQTEEKRKLEKATHFAKRRCQRWAWDSWEVYVEMGRMKRGMQDSALHFQKGSALRWVWTEWKAALQRKYDACAMEDQALQHWALALLSRAWLQWRAGYMLTCSQRARESQASLHYDRGLQRKALIGWICYVHLRQAKRKPQDTALQTWQHQLVRRYWCVWRSRLQSRQREVDREEASLGLAQRSTQRRAVERWRRYVELCILESEKNQDASQHHQSHLLHTGLRGLTLNVAQSKTRRLDKNIAVQHRRHTMTGRYWRIWRQRLEEAEDQGLQPQMQIALSQHRTSLQSNCLHHWRVQLAEHRHIQGLECRADAWFANHVLPRYLDSWVDFTYQRRLRRERMETALHHDQQRRYAWAFGTWWGRSEGRKERRLSERMALLHEEKSCLMRAWGLWQWRLKERREDREKQKASDTLYHRTLMHKILSQWKDNVTGIRDRRNREEQAGHCGDVRCARRALTGWSEYVQYRREKKSRLNQMNSYYENRLLKHTLQAWKVYHLQTQQVSGRVEERYALHQQQLLWRILLVWRDTAAQLAGARSRARVAESHYQHCVQAKVLLAWRKATSFALSNRHQQREALSRAQNHMDKVLLQVTFRRWRERSREVVEEMTAVEKAVKHHQRSILSRTFRSWNVYERHQQSYKVMKGTGILLRRLKTCHRFFTRWKLALQHRRTENEKTDLALWHWSLSLQAKVLEAWRLWVSEQHRKQDRLTQAAQFYREQLLREGVAHILTHTSHMSSFNTNMALHSQEQSSKRVQRVVLRCATQWKQKALRGPRRGGPLSAAAVAPGKSVTFSLAIPEHDALHHSRPQTQRGTTEQGAGDCILNHLVAARASRLQPRRPPDLLDSPVKDRPPPAGPSHQNRSSTQVPQMAEASPLPSASSLVISPVQAQPAPSLRVPTGPHHGLPDQDLLLPPSAFMATHTPTEGTSDGEDVCAEEEVVVDLTLAWTRELLDIRQDMQCFQQDRKQLQAWRRLKEVMTNWLQTTGSEEETEERNTVRQELEELEERIGRLSADLAARKPVMILHTARIHRIESVLHSNTTT</sequence>
<dbReference type="OMA" id="FELWKTK"/>